<feature type="transmembrane region" description="Helical" evidence="9">
    <location>
        <begin position="377"/>
        <end position="394"/>
    </location>
</feature>
<feature type="region of interest" description="Disordered" evidence="8">
    <location>
        <begin position="393"/>
        <end position="424"/>
    </location>
</feature>
<feature type="transmembrane region" description="Helical" evidence="9">
    <location>
        <begin position="320"/>
        <end position="341"/>
    </location>
</feature>
<reference evidence="10" key="1">
    <citation type="submission" date="2020-04" db="EMBL/GenBank/DDBJ databases">
        <authorList>
            <person name="Zhang T."/>
        </authorList>
    </citation>
    <scope>NUCLEOTIDE SEQUENCE</scope>
    <source>
        <strain evidence="10">HKST-UBA01</strain>
    </source>
</reference>
<keyword evidence="2" id="KW-1003">Cell membrane</keyword>
<accession>A0A956LYL8</accession>
<evidence type="ECO:0000313" key="10">
    <source>
        <dbReference type="EMBL" id="MCA9727846.1"/>
    </source>
</evidence>
<evidence type="ECO:0008006" key="12">
    <source>
        <dbReference type="Google" id="ProtNLM"/>
    </source>
</evidence>
<evidence type="ECO:0000256" key="6">
    <source>
        <dbReference type="ARBA" id="ARBA00022989"/>
    </source>
</evidence>
<dbReference type="AlphaFoldDB" id="A0A956LYL8"/>
<reference evidence="10" key="2">
    <citation type="journal article" date="2021" name="Microbiome">
        <title>Successional dynamics and alternative stable states in a saline activated sludge microbial community over 9 years.</title>
        <authorList>
            <person name="Wang Y."/>
            <person name="Ye J."/>
            <person name="Ju F."/>
            <person name="Liu L."/>
            <person name="Boyd J.A."/>
            <person name="Deng Y."/>
            <person name="Parks D.H."/>
            <person name="Jiang X."/>
            <person name="Yin X."/>
            <person name="Woodcroft B.J."/>
            <person name="Tyson G.W."/>
            <person name="Hugenholtz P."/>
            <person name="Polz M.F."/>
            <person name="Zhang T."/>
        </authorList>
    </citation>
    <scope>NUCLEOTIDE SEQUENCE</scope>
    <source>
        <strain evidence="10">HKST-UBA01</strain>
    </source>
</reference>
<sequence length="424" mass="45861">VLPFLLTMGSDPTRLNTPDSFGYMELARSLQTELRFAGSAGPETFHPPGYPVFLALTARPAGVEWTAALLWQMSLTAMTIPLVWSAARRIWDAGAPTWIAVALCALDPMAWVYSQKLLSESLFSAVFLLHLWLAMPLVDSVSDRGRTRELRPRALLAGIVGAAATFLRPVTYYWVVILGLLIVVRGLRGTPRRSRALGIVGMVFVGWFSLVLPWQFRNFEVSGSPEFASVQSHNLLMYRAAGVVSATEHIPLETARELLIDRRSTADQRDGRNTDFGLASAILVAHPWATVRTMAAGAGRLLTGPGRTVFRLYLGDGAPWGVGASILHRILLFVCVFAAVVRSRRILPGASGQAGLLTGAAIYLLLFSSGPESYSRFVVPILPILSILAGGIAGSRRSRGPSSLPRADRSTDSDSATLDPLPSL</sequence>
<evidence type="ECO:0000256" key="7">
    <source>
        <dbReference type="ARBA" id="ARBA00023136"/>
    </source>
</evidence>
<keyword evidence="7 9" id="KW-0472">Membrane</keyword>
<dbReference type="PANTHER" id="PTHR33908:SF11">
    <property type="entry name" value="MEMBRANE PROTEIN"/>
    <property type="match status" value="1"/>
</dbReference>
<feature type="transmembrane region" description="Helical" evidence="9">
    <location>
        <begin position="353"/>
        <end position="371"/>
    </location>
</feature>
<organism evidence="10 11">
    <name type="scientific">Eiseniibacteriota bacterium</name>
    <dbReference type="NCBI Taxonomy" id="2212470"/>
    <lineage>
        <taxon>Bacteria</taxon>
        <taxon>Candidatus Eiseniibacteriota</taxon>
    </lineage>
</organism>
<keyword evidence="6 9" id="KW-1133">Transmembrane helix</keyword>
<feature type="non-terminal residue" evidence="10">
    <location>
        <position position="1"/>
    </location>
</feature>
<evidence type="ECO:0000256" key="2">
    <source>
        <dbReference type="ARBA" id="ARBA00022475"/>
    </source>
</evidence>
<name>A0A956LYL8_UNCEI</name>
<comment type="caution">
    <text evidence="10">The sequence shown here is derived from an EMBL/GenBank/DDBJ whole genome shotgun (WGS) entry which is preliminary data.</text>
</comment>
<keyword evidence="4" id="KW-0808">Transferase</keyword>
<evidence type="ECO:0000256" key="4">
    <source>
        <dbReference type="ARBA" id="ARBA00022679"/>
    </source>
</evidence>
<evidence type="ECO:0000313" key="11">
    <source>
        <dbReference type="Proteomes" id="UP000697710"/>
    </source>
</evidence>
<dbReference type="InterPro" id="IPR050297">
    <property type="entry name" value="LipidA_mod_glycosyltrf_83"/>
</dbReference>
<dbReference type="EMBL" id="JAGQHR010000247">
    <property type="protein sequence ID" value="MCA9727846.1"/>
    <property type="molecule type" value="Genomic_DNA"/>
</dbReference>
<evidence type="ECO:0000256" key="1">
    <source>
        <dbReference type="ARBA" id="ARBA00004651"/>
    </source>
</evidence>
<evidence type="ECO:0000256" key="3">
    <source>
        <dbReference type="ARBA" id="ARBA00022676"/>
    </source>
</evidence>
<keyword evidence="3" id="KW-0328">Glycosyltransferase</keyword>
<dbReference type="Proteomes" id="UP000697710">
    <property type="component" value="Unassembled WGS sequence"/>
</dbReference>
<dbReference type="GO" id="GO:0005886">
    <property type="term" value="C:plasma membrane"/>
    <property type="evidence" value="ECO:0007669"/>
    <property type="project" value="UniProtKB-SubCell"/>
</dbReference>
<evidence type="ECO:0000256" key="8">
    <source>
        <dbReference type="SAM" id="MobiDB-lite"/>
    </source>
</evidence>
<evidence type="ECO:0000256" key="9">
    <source>
        <dbReference type="SAM" id="Phobius"/>
    </source>
</evidence>
<evidence type="ECO:0000256" key="5">
    <source>
        <dbReference type="ARBA" id="ARBA00022692"/>
    </source>
</evidence>
<feature type="transmembrane region" description="Helical" evidence="9">
    <location>
        <begin position="155"/>
        <end position="184"/>
    </location>
</feature>
<comment type="subcellular location">
    <subcellularLocation>
        <location evidence="1">Cell membrane</location>
        <topology evidence="1">Multi-pass membrane protein</topology>
    </subcellularLocation>
</comment>
<protein>
    <recommendedName>
        <fullName evidence="12">Glycosyltransferase RgtA/B/C/D-like domain-containing protein</fullName>
    </recommendedName>
</protein>
<proteinExistence type="predicted"/>
<keyword evidence="5 9" id="KW-0812">Transmembrane</keyword>
<feature type="transmembrane region" description="Helical" evidence="9">
    <location>
        <begin position="196"/>
        <end position="216"/>
    </location>
</feature>
<dbReference type="GO" id="GO:0016763">
    <property type="term" value="F:pentosyltransferase activity"/>
    <property type="evidence" value="ECO:0007669"/>
    <property type="project" value="TreeGrafter"/>
</dbReference>
<dbReference type="GO" id="GO:0009103">
    <property type="term" value="P:lipopolysaccharide biosynthetic process"/>
    <property type="evidence" value="ECO:0007669"/>
    <property type="project" value="UniProtKB-ARBA"/>
</dbReference>
<gene>
    <name evidence="10" type="ORF">KC729_09205</name>
</gene>
<dbReference type="PANTHER" id="PTHR33908">
    <property type="entry name" value="MANNOSYLTRANSFERASE YKCB-RELATED"/>
    <property type="match status" value="1"/>
</dbReference>